<dbReference type="Proteomes" id="UP001236258">
    <property type="component" value="Unassembled WGS sequence"/>
</dbReference>
<evidence type="ECO:0000313" key="2">
    <source>
        <dbReference type="EMBL" id="MDP4530430.1"/>
    </source>
</evidence>
<feature type="region of interest" description="Disordered" evidence="1">
    <location>
        <begin position="404"/>
        <end position="426"/>
    </location>
</feature>
<accession>A0ABT9GTX6</accession>
<feature type="region of interest" description="Disordered" evidence="1">
    <location>
        <begin position="501"/>
        <end position="538"/>
    </location>
</feature>
<protein>
    <submittedName>
        <fullName evidence="2">ATP-binding protein</fullName>
    </submittedName>
</protein>
<dbReference type="Pfam" id="PF12128">
    <property type="entry name" value="DUF3584"/>
    <property type="match status" value="1"/>
</dbReference>
<organism evidence="2 3">
    <name type="scientific">Alkalimonas delamerensis</name>
    <dbReference type="NCBI Taxonomy" id="265981"/>
    <lineage>
        <taxon>Bacteria</taxon>
        <taxon>Pseudomonadati</taxon>
        <taxon>Pseudomonadota</taxon>
        <taxon>Gammaproteobacteria</taxon>
        <taxon>Alkalimonas</taxon>
    </lineage>
</organism>
<feature type="region of interest" description="Disordered" evidence="1">
    <location>
        <begin position="677"/>
        <end position="707"/>
    </location>
</feature>
<proteinExistence type="predicted"/>
<reference evidence="2 3" key="1">
    <citation type="submission" date="2023-08" db="EMBL/GenBank/DDBJ databases">
        <authorList>
            <person name="Joshi A."/>
            <person name="Thite S."/>
        </authorList>
    </citation>
    <scope>NUCLEOTIDE SEQUENCE [LARGE SCALE GENOMIC DNA]</scope>
    <source>
        <strain evidence="2 3">1E1</strain>
    </source>
</reference>
<dbReference type="InterPro" id="IPR021979">
    <property type="entry name" value="DUF3584"/>
</dbReference>
<dbReference type="GO" id="GO:0005524">
    <property type="term" value="F:ATP binding"/>
    <property type="evidence" value="ECO:0007669"/>
    <property type="project" value="UniProtKB-KW"/>
</dbReference>
<sequence length="1221" mass="140620">MSQLLRIVLIHTHLPGVVELQLDQHTNICGTNASGKTTLQRLVPVFYGEQPNRVVPKTRKKFDEFYLPFSNSYLVYEYQRENGAVCQAVLTKKSDGGVEYRFIGAPYQSDFYLQQSDEGVKALSYSDWASAMRGRPEVQVSAKISATSEYRSIIQNDAAALRGNNADSIKLRRLAASFSLADSGHKLRHIEKLVSAVHAKEGKMDTLKAMLAAIFEEDGVTLPTTKQKSAKVRDWIQQMRQSMRLGRLKQDFEQLQQLAVQLDGAEAQLAALQPLLEQDEQQLKQQRADAEQQVQSLRQQLHSAKESYSQQQMELSSQLAQTEASLHETTARLDRLQQQFDDFDSKDMPKLQRDTDALPLWRESLQELAEQYQLMVEQHGDLERQLEQRKAKLAEAFNRLSEQHRAKAKQLQQQKDQTREQQEQKLSDLEQAFQGRLQQQQQLFAAQLTECSNAIAVLQSQLQTSPLSEAEHDELRAAELRLEQAQQQAQQQARQLQQLQKQYQHAKQQREQADQQLESSRKALHSAEQQLQQLHRQLSPEQGSLRHYLRLHYHGWEQQLGKVLDESLLERHDLQPHLLDLTDSLYGLQLDLAAIDTPDYAQDEAAIRHRIESAAQQLEQAKAQKAAAEKALKEQHEQTELVRAQLDQAEWQLTQYEQNIDYARDARNRLEAQQRELVKQRQTQGRSELHSRQQQLEKLQQQQQQDLAALKDDHNDQKMELKADWQAELQVFDEQMDELERQLERKRDDNKSQLRELQQAFAEELSAKGIDPRRLTDLKQKQEQLKTDIQAVSARQNELSAWQSFMQLDWQQLRPQLLEQETQLKQQQRSSKQALEQLKADHSQQQKNLEAQKQQHQEQMQQAEQRLAQLKPCVSKLAELHLASVTPASLAPSADVVERLARAGEALEQRSKVDSALQQALEHFESLLSKDAGPEFLDRLEHEKRKLPDYAGKRQQLPILHNLLQILQDAQQQLLEMGENIGGDLKKFFTVFSDINRRIALQSRRLSEAVADDLVLEGISKSEVRILSTIDELGFWQPLKHFAKLYDDWGNSGKALPSDQYLNALADVVELLRADEQYSIESLLRLELHLSEGGSELVIKNDRQLLESSSHGMAYLILCKYLLAFTRLLRGEAKVRIHWPIDEIGTLAYHNVEKLFQACSQNDIVIVGAFPNPESDVLMLFQHRYLIEPSQQDPSKRQLKRIQPKISRLAERLAQKQQEAS</sequence>
<feature type="compositionally biased region" description="Low complexity" evidence="1">
    <location>
        <begin position="693"/>
        <end position="707"/>
    </location>
</feature>
<keyword evidence="2" id="KW-0547">Nucleotide-binding</keyword>
<feature type="region of interest" description="Disordered" evidence="1">
    <location>
        <begin position="822"/>
        <end position="864"/>
    </location>
</feature>
<dbReference type="EMBL" id="JAUZVY010000007">
    <property type="protein sequence ID" value="MDP4530430.1"/>
    <property type="molecule type" value="Genomic_DNA"/>
</dbReference>
<evidence type="ECO:0000256" key="1">
    <source>
        <dbReference type="SAM" id="MobiDB-lite"/>
    </source>
</evidence>
<keyword evidence="2" id="KW-0067">ATP-binding</keyword>
<keyword evidence="3" id="KW-1185">Reference proteome</keyword>
<feature type="compositionally biased region" description="Low complexity" evidence="1">
    <location>
        <begin position="845"/>
        <end position="864"/>
    </location>
</feature>
<name>A0ABT9GTX6_9GAMM</name>
<feature type="compositionally biased region" description="Polar residues" evidence="1">
    <location>
        <begin position="527"/>
        <end position="538"/>
    </location>
</feature>
<comment type="caution">
    <text evidence="2">The sequence shown here is derived from an EMBL/GenBank/DDBJ whole genome shotgun (WGS) entry which is preliminary data.</text>
</comment>
<gene>
    <name evidence="2" type="ORF">Q3O59_15475</name>
</gene>
<dbReference type="RefSeq" id="WP_305946437.1">
    <property type="nucleotide sequence ID" value="NZ_JAUZVY010000007.1"/>
</dbReference>
<feature type="compositionally biased region" description="Basic and acidic residues" evidence="1">
    <location>
        <begin position="416"/>
        <end position="426"/>
    </location>
</feature>
<evidence type="ECO:0000313" key="3">
    <source>
        <dbReference type="Proteomes" id="UP001236258"/>
    </source>
</evidence>